<reference evidence="4" key="1">
    <citation type="submission" date="2022-03" db="EMBL/GenBank/DDBJ databases">
        <title>Streptomyces 7R015 and 7R016 isolated from Barleria lupulina in Thailand.</title>
        <authorList>
            <person name="Kanchanasin P."/>
            <person name="Phongsopitanun W."/>
            <person name="Tanasupawat S."/>
        </authorList>
    </citation>
    <scope>NUCLEOTIDE SEQUENCE</scope>
    <source>
        <strain evidence="4">7R016</strain>
    </source>
</reference>
<keyword evidence="2" id="KW-0597">Phosphoprotein</keyword>
<feature type="domain" description="Carrier" evidence="3">
    <location>
        <begin position="7"/>
        <end position="84"/>
    </location>
</feature>
<protein>
    <submittedName>
        <fullName evidence="4">Phosphopantetheine-binding protein</fullName>
    </submittedName>
</protein>
<name>A0ABS9XCB1_9ACTN</name>
<dbReference type="InterPro" id="IPR009081">
    <property type="entry name" value="PP-bd_ACP"/>
</dbReference>
<organism evidence="4 5">
    <name type="scientific">Streptomyces spinosisporus</name>
    <dbReference type="NCBI Taxonomy" id="2927582"/>
    <lineage>
        <taxon>Bacteria</taxon>
        <taxon>Bacillati</taxon>
        <taxon>Actinomycetota</taxon>
        <taxon>Actinomycetes</taxon>
        <taxon>Kitasatosporales</taxon>
        <taxon>Streptomycetaceae</taxon>
        <taxon>Streptomyces</taxon>
    </lineage>
</organism>
<evidence type="ECO:0000256" key="1">
    <source>
        <dbReference type="ARBA" id="ARBA00022450"/>
    </source>
</evidence>
<evidence type="ECO:0000259" key="3">
    <source>
        <dbReference type="PROSITE" id="PS50075"/>
    </source>
</evidence>
<evidence type="ECO:0000313" key="4">
    <source>
        <dbReference type="EMBL" id="MCI3239724.1"/>
    </source>
</evidence>
<keyword evidence="5" id="KW-1185">Reference proteome</keyword>
<dbReference type="PROSITE" id="PS50075">
    <property type="entry name" value="CARRIER"/>
    <property type="match status" value="1"/>
</dbReference>
<sequence>MTTATTRPDPDFEQLLVGVLPRLAGSAPLDPALDLKEAGLDSMATIELLVRLEDTYEVEFPEETLTAATFATPAALWNVLSAQRAAAR</sequence>
<dbReference type="RefSeq" id="WP_242708953.1">
    <property type="nucleotide sequence ID" value="NZ_JALDAX010000003.1"/>
</dbReference>
<dbReference type="Pfam" id="PF00550">
    <property type="entry name" value="PP-binding"/>
    <property type="match status" value="1"/>
</dbReference>
<gene>
    <name evidence="4" type="ORF">MQN93_08295</name>
</gene>
<evidence type="ECO:0000256" key="2">
    <source>
        <dbReference type="ARBA" id="ARBA00022553"/>
    </source>
</evidence>
<dbReference type="EMBL" id="JALDAX010000003">
    <property type="protein sequence ID" value="MCI3239724.1"/>
    <property type="molecule type" value="Genomic_DNA"/>
</dbReference>
<keyword evidence="1" id="KW-0596">Phosphopantetheine</keyword>
<dbReference type="SUPFAM" id="SSF47336">
    <property type="entry name" value="ACP-like"/>
    <property type="match status" value="1"/>
</dbReference>
<evidence type="ECO:0000313" key="5">
    <source>
        <dbReference type="Proteomes" id="UP001165270"/>
    </source>
</evidence>
<dbReference type="InterPro" id="IPR006162">
    <property type="entry name" value="Ppantetheine_attach_site"/>
</dbReference>
<accession>A0ABS9XCB1</accession>
<dbReference type="Proteomes" id="UP001165270">
    <property type="component" value="Unassembled WGS sequence"/>
</dbReference>
<proteinExistence type="predicted"/>
<dbReference type="PROSITE" id="PS00012">
    <property type="entry name" value="PHOSPHOPANTETHEINE"/>
    <property type="match status" value="1"/>
</dbReference>
<dbReference type="Gene3D" id="1.10.1200.10">
    <property type="entry name" value="ACP-like"/>
    <property type="match status" value="1"/>
</dbReference>
<dbReference type="InterPro" id="IPR036736">
    <property type="entry name" value="ACP-like_sf"/>
</dbReference>
<comment type="caution">
    <text evidence="4">The sequence shown here is derived from an EMBL/GenBank/DDBJ whole genome shotgun (WGS) entry which is preliminary data.</text>
</comment>